<comment type="caution">
    <text evidence="1">The sequence shown here is derived from an EMBL/GenBank/DDBJ whole genome shotgun (WGS) entry which is preliminary data.</text>
</comment>
<evidence type="ECO:0000313" key="2">
    <source>
        <dbReference type="Proteomes" id="UP001165101"/>
    </source>
</evidence>
<reference evidence="1" key="1">
    <citation type="submission" date="2023-04" db="EMBL/GenBank/DDBJ databases">
        <title>Candida boidinii NBRC 1967.</title>
        <authorList>
            <person name="Ichikawa N."/>
            <person name="Sato H."/>
            <person name="Tonouchi N."/>
        </authorList>
    </citation>
    <scope>NUCLEOTIDE SEQUENCE</scope>
    <source>
        <strain evidence="1">NBRC 1967</strain>
    </source>
</reference>
<dbReference type="Proteomes" id="UP001165101">
    <property type="component" value="Unassembled WGS sequence"/>
</dbReference>
<protein>
    <submittedName>
        <fullName evidence="1">Unnamed protein product</fullName>
    </submittedName>
</protein>
<organism evidence="1 2">
    <name type="scientific">Candida boidinii</name>
    <name type="common">Yeast</name>
    <dbReference type="NCBI Taxonomy" id="5477"/>
    <lineage>
        <taxon>Eukaryota</taxon>
        <taxon>Fungi</taxon>
        <taxon>Dikarya</taxon>
        <taxon>Ascomycota</taxon>
        <taxon>Saccharomycotina</taxon>
        <taxon>Pichiomycetes</taxon>
        <taxon>Pichiales</taxon>
        <taxon>Pichiaceae</taxon>
        <taxon>Ogataea</taxon>
        <taxon>Ogataea/Candida clade</taxon>
    </lineage>
</organism>
<sequence>MSVESKPIEASDAPSEVPVIESLTDFITLINKATEKLDPRYVVKVFRLIGSVRNEITADVLIELIESQYPAENEHKSYLISTLKPFVTGQSDVKMEDVVSEDDASKSQLTQIFTPEVDMFVHLLVQIFLHDTYELKALDRFNGSVLTILKSYNLRTLDNISAKIWFYILRSKELLKDLYPIRSELLIALRSATLRHDTETRASIITLLLRNYLLTNDINQAYNLVEKTEFPENASNSLVARYYYYLARIQAIQLDYSAASECVITAIRKCPQTKSSLGFLQSSNKLSIIIQLLTGEIPELLTFRDPVLEKSLQPYFAVTKAVRLGDLKLFNDALEKYGDRLKKDDNYNLVLRLRQNVIKAGIRMISLTYKRISLKDICIKLGLDSELSAEYIVGKAIKDGVIDATVNHTQGYMQSKEILDVYSTVAPQEEFDRRIKFCIQLHNESVKAMRYPMSTNRIDLKADIEAREREQELLQYLQDTDADDFL</sequence>
<evidence type="ECO:0000313" key="1">
    <source>
        <dbReference type="EMBL" id="GME95333.1"/>
    </source>
</evidence>
<gene>
    <name evidence="1" type="ORF">Cboi01_000386000</name>
</gene>
<dbReference type="EMBL" id="BSXV01002268">
    <property type="protein sequence ID" value="GME95333.1"/>
    <property type="molecule type" value="Genomic_DNA"/>
</dbReference>
<name>A0ACB5TUV1_CANBO</name>
<proteinExistence type="predicted"/>
<keyword evidence="2" id="KW-1185">Reference proteome</keyword>
<accession>A0ACB5TUV1</accession>